<accession>A0A6M0RDH0</accession>
<evidence type="ECO:0000313" key="1">
    <source>
        <dbReference type="EMBL" id="NEZ54265.1"/>
    </source>
</evidence>
<dbReference type="SUPFAM" id="SSF48452">
    <property type="entry name" value="TPR-like"/>
    <property type="match status" value="1"/>
</dbReference>
<proteinExistence type="predicted"/>
<reference evidence="1 2" key="1">
    <citation type="journal article" date="2020" name="Microb. Ecol.">
        <title>Ecogenomics of the Marine Benthic Filamentous Cyanobacterium Adonisia.</title>
        <authorList>
            <person name="Walter J.M."/>
            <person name="Coutinho F.H."/>
            <person name="Leomil L."/>
            <person name="Hargreaves P.I."/>
            <person name="Campeao M.E."/>
            <person name="Vieira V.V."/>
            <person name="Silva B.S."/>
            <person name="Fistarol G.O."/>
            <person name="Salomon P.S."/>
            <person name="Sawabe T."/>
            <person name="Mino S."/>
            <person name="Hosokawa M."/>
            <person name="Miyashita H."/>
            <person name="Maruyama F."/>
            <person name="van Verk M.C."/>
            <person name="Dutilh B.E."/>
            <person name="Thompson C.C."/>
            <person name="Thompson F.L."/>
        </authorList>
    </citation>
    <scope>NUCLEOTIDE SEQUENCE [LARGE SCALE GENOMIC DNA]</scope>
    <source>
        <strain evidence="1 2">CCMR0081</strain>
    </source>
</reference>
<dbReference type="InterPro" id="IPR011990">
    <property type="entry name" value="TPR-like_helical_dom_sf"/>
</dbReference>
<keyword evidence="2" id="KW-1185">Reference proteome</keyword>
<dbReference type="Proteomes" id="UP000481033">
    <property type="component" value="Unassembled WGS sequence"/>
</dbReference>
<dbReference type="EMBL" id="QXHD01000003">
    <property type="protein sequence ID" value="NEZ54265.1"/>
    <property type="molecule type" value="Genomic_DNA"/>
</dbReference>
<protein>
    <submittedName>
        <fullName evidence="1">Uncharacterized protein</fullName>
    </submittedName>
</protein>
<evidence type="ECO:0000313" key="2">
    <source>
        <dbReference type="Proteomes" id="UP000481033"/>
    </source>
</evidence>
<dbReference type="AlphaFoldDB" id="A0A6M0RDH0"/>
<organism evidence="1 2">
    <name type="scientific">Adonisia turfae CCMR0081</name>
    <dbReference type="NCBI Taxonomy" id="2292702"/>
    <lineage>
        <taxon>Bacteria</taxon>
        <taxon>Bacillati</taxon>
        <taxon>Cyanobacteriota</taxon>
        <taxon>Adonisia</taxon>
        <taxon>Adonisia turfae</taxon>
    </lineage>
</organism>
<sequence>MRHQAARIAAEANLISKEKVSLWVGGQWRETMLMAYTFHDEPIARYPKAVNRFAEPAFSLLQQGGKQHAIEAEALLREALELVSDAPDLMNNLAMALYIQGREDEADALIRDIVERYPDYIFASASLARQYIQEGDLDAAEELLRPYFSCDRFHVMEFGTFIDAYIGLLVAKGEKDNVQPWLKM</sequence>
<dbReference type="RefSeq" id="WP_163695754.1">
    <property type="nucleotide sequence ID" value="NZ_QXHD01000003.1"/>
</dbReference>
<comment type="caution">
    <text evidence="1">The sequence shown here is derived from an EMBL/GenBank/DDBJ whole genome shotgun (WGS) entry which is preliminary data.</text>
</comment>
<name>A0A6M0RDH0_9CYAN</name>
<gene>
    <name evidence="1" type="ORF">DXZ20_00815</name>
</gene>
<dbReference type="Gene3D" id="1.25.40.10">
    <property type="entry name" value="Tetratricopeptide repeat domain"/>
    <property type="match status" value="1"/>
</dbReference>